<gene>
    <name evidence="1" type="ORF">Rcae01_03449</name>
</gene>
<dbReference type="EMBL" id="BAABRO010000007">
    <property type="protein sequence ID" value="GAA5507991.1"/>
    <property type="molecule type" value="Genomic_DNA"/>
</dbReference>
<sequence>MFRYKEQISCFVVEGDGIGVAALGGDKAARQGFRQPHVGCLPSVTNEFIVW</sequence>
<evidence type="ECO:0000313" key="1">
    <source>
        <dbReference type="EMBL" id="GAA5507991.1"/>
    </source>
</evidence>
<keyword evidence="2" id="KW-1185">Reference proteome</keyword>
<name>A0ABP9VS59_9BACT</name>
<organism evidence="1 2">
    <name type="scientific">Novipirellula caenicola</name>
    <dbReference type="NCBI Taxonomy" id="1536901"/>
    <lineage>
        <taxon>Bacteria</taxon>
        <taxon>Pseudomonadati</taxon>
        <taxon>Planctomycetota</taxon>
        <taxon>Planctomycetia</taxon>
        <taxon>Pirellulales</taxon>
        <taxon>Pirellulaceae</taxon>
        <taxon>Novipirellula</taxon>
    </lineage>
</organism>
<evidence type="ECO:0000313" key="2">
    <source>
        <dbReference type="Proteomes" id="UP001416858"/>
    </source>
</evidence>
<comment type="caution">
    <text evidence="1">The sequence shown here is derived from an EMBL/GenBank/DDBJ whole genome shotgun (WGS) entry which is preliminary data.</text>
</comment>
<accession>A0ABP9VS59</accession>
<reference evidence="1 2" key="1">
    <citation type="submission" date="2024-02" db="EMBL/GenBank/DDBJ databases">
        <title>Rhodopirellula caenicola NBRC 110016.</title>
        <authorList>
            <person name="Ichikawa N."/>
            <person name="Katano-Makiyama Y."/>
            <person name="Hidaka K."/>
        </authorList>
    </citation>
    <scope>NUCLEOTIDE SEQUENCE [LARGE SCALE GENOMIC DNA]</scope>
    <source>
        <strain evidence="1 2">NBRC 110016</strain>
    </source>
</reference>
<proteinExistence type="predicted"/>
<dbReference type="Proteomes" id="UP001416858">
    <property type="component" value="Unassembled WGS sequence"/>
</dbReference>
<protein>
    <submittedName>
        <fullName evidence="1">Uncharacterized protein</fullName>
    </submittedName>
</protein>